<reference evidence="1 2" key="1">
    <citation type="journal article" date="2015" name="PLoS Pathog.">
        <title>Leptomonas seymouri: Adaptations to the Dixenous Life Cycle Analyzed by Genome Sequencing, Transcriptome Profiling and Co-infection with Leishmania donovani.</title>
        <authorList>
            <person name="Kraeva N."/>
            <person name="Butenko A."/>
            <person name="Hlavacova J."/>
            <person name="Kostygov A."/>
            <person name="Myskova J."/>
            <person name="Grybchuk D."/>
            <person name="Lestinova T."/>
            <person name="Votypka J."/>
            <person name="Volf P."/>
            <person name="Opperdoes F."/>
            <person name="Flegontov P."/>
            <person name="Lukes J."/>
            <person name="Yurchenko V."/>
        </authorList>
    </citation>
    <scope>NUCLEOTIDE SEQUENCE [LARGE SCALE GENOMIC DNA]</scope>
    <source>
        <strain evidence="1 2">ATCC 30220</strain>
    </source>
</reference>
<organism evidence="1 2">
    <name type="scientific">Leptomonas seymouri</name>
    <dbReference type="NCBI Taxonomy" id="5684"/>
    <lineage>
        <taxon>Eukaryota</taxon>
        <taxon>Discoba</taxon>
        <taxon>Euglenozoa</taxon>
        <taxon>Kinetoplastea</taxon>
        <taxon>Metakinetoplastina</taxon>
        <taxon>Trypanosomatida</taxon>
        <taxon>Trypanosomatidae</taxon>
        <taxon>Leishmaniinae</taxon>
        <taxon>Leptomonas</taxon>
    </lineage>
</organism>
<dbReference type="EMBL" id="LJSK01000065">
    <property type="protein sequence ID" value="KPI88022.1"/>
    <property type="molecule type" value="Genomic_DNA"/>
</dbReference>
<sequence>MHVRCGALCEAHKFAAAFPSHAESAANALATLVLSCYPSASVVFTHDLREGLQPPDGSGNLEVVQRRLQAKSAARGEVANFSGNAGRLLARKSLRTATPSKQYCKRWWDVVSQLRTPNNAYSSLLKHDLNSPLLCPDAVVYLDGVEAADVANVVAPQLMDRIPNIAAFDNVGSDARTHCGDRREPTYCRRKVKWEAYWREKLCAMRGVDLLELSLPISAPSVERNGSPSRVSLLVSVANPDVSLASLHRQKNSSRRGPLRTTFGYSLPCLQNALADPVVQSVRLLRAWQQRVQGGAGVAAVPCTSVFWVSAMGHLLDAPLETTVEHPIHRVVKDWLGASREETKWTTVQAALLHSLSESPASMQELCLLPRQETTDFLSRLLFSAMAQQVSAAPASEWNSTNYFLSAECFEGTTDMASAAALPCCCGGISASLSRSLLEELPRQIGR</sequence>
<dbReference type="OrthoDB" id="272756at2759"/>
<dbReference type="OMA" id="CYPSATV"/>
<comment type="caution">
    <text evidence="1">The sequence shown here is derived from an EMBL/GenBank/DDBJ whole genome shotgun (WGS) entry which is preliminary data.</text>
</comment>
<dbReference type="AlphaFoldDB" id="A0A0N1PCU3"/>
<proteinExistence type="predicted"/>
<accession>A0A0N1PCU3</accession>
<protein>
    <submittedName>
        <fullName evidence="1">Uncharacterized protein</fullName>
    </submittedName>
</protein>
<evidence type="ECO:0000313" key="2">
    <source>
        <dbReference type="Proteomes" id="UP000038009"/>
    </source>
</evidence>
<dbReference type="Proteomes" id="UP000038009">
    <property type="component" value="Unassembled WGS sequence"/>
</dbReference>
<evidence type="ECO:0000313" key="1">
    <source>
        <dbReference type="EMBL" id="KPI88022.1"/>
    </source>
</evidence>
<name>A0A0N1PCU3_LEPSE</name>
<dbReference type="VEuPathDB" id="TriTrypDB:Lsey_0065_0200"/>
<keyword evidence="2" id="KW-1185">Reference proteome</keyword>
<gene>
    <name evidence="1" type="ORF">ABL78_2898</name>
</gene>